<keyword evidence="4 8" id="KW-0276">Fatty acid metabolism</keyword>
<feature type="binding site" evidence="8">
    <location>
        <position position="56"/>
    </location>
    <ligand>
        <name>Mg(2+)</name>
        <dbReference type="ChEBI" id="CHEBI:18420"/>
    </ligand>
</feature>
<comment type="similarity">
    <text evidence="8">Belongs to the P-Pant transferase superfamily. AcpS family.</text>
</comment>
<evidence type="ECO:0000256" key="2">
    <source>
        <dbReference type="ARBA" id="ARBA00022679"/>
    </source>
</evidence>
<dbReference type="InterPro" id="IPR002582">
    <property type="entry name" value="ACPS"/>
</dbReference>
<dbReference type="EMBL" id="CP136864">
    <property type="protein sequence ID" value="WOJ93922.1"/>
    <property type="molecule type" value="Genomic_DNA"/>
</dbReference>
<dbReference type="HAMAP" id="MF_00101">
    <property type="entry name" value="AcpS"/>
    <property type="match status" value="1"/>
</dbReference>
<dbReference type="NCBIfam" id="TIGR00556">
    <property type="entry name" value="pantethn_trn"/>
    <property type="match status" value="1"/>
</dbReference>
<evidence type="ECO:0000256" key="5">
    <source>
        <dbReference type="ARBA" id="ARBA00022842"/>
    </source>
</evidence>
<dbReference type="SUPFAM" id="SSF56214">
    <property type="entry name" value="4'-phosphopantetheinyl transferase"/>
    <property type="match status" value="1"/>
</dbReference>
<dbReference type="NCBIfam" id="TIGR00516">
    <property type="entry name" value="acpS"/>
    <property type="match status" value="1"/>
</dbReference>
<evidence type="ECO:0000256" key="8">
    <source>
        <dbReference type="HAMAP-Rule" id="MF_00101"/>
    </source>
</evidence>
<accession>A0ABZ0I352</accession>
<comment type="subcellular location">
    <subcellularLocation>
        <location evidence="8">Cytoplasm</location>
    </subcellularLocation>
</comment>
<evidence type="ECO:0000259" key="9">
    <source>
        <dbReference type="Pfam" id="PF01648"/>
    </source>
</evidence>
<evidence type="ECO:0000256" key="6">
    <source>
        <dbReference type="ARBA" id="ARBA00023098"/>
    </source>
</evidence>
<keyword evidence="1 8" id="KW-0444">Lipid biosynthesis</keyword>
<dbReference type="Proteomes" id="UP001626537">
    <property type="component" value="Chromosome"/>
</dbReference>
<comment type="function">
    <text evidence="8">Transfers the 4'-phosphopantetheine moiety from coenzyme A to a Ser of acyl-carrier-protein.</text>
</comment>
<evidence type="ECO:0000256" key="7">
    <source>
        <dbReference type="ARBA" id="ARBA00023160"/>
    </source>
</evidence>
<comment type="cofactor">
    <cofactor evidence="8">
        <name>Mg(2+)</name>
        <dbReference type="ChEBI" id="CHEBI:18420"/>
    </cofactor>
</comment>
<dbReference type="RefSeq" id="WP_407348562.1">
    <property type="nucleotide sequence ID" value="NZ_CP136864.1"/>
</dbReference>
<keyword evidence="6 8" id="KW-0443">Lipid metabolism</keyword>
<feature type="domain" description="4'-phosphopantetheinyl transferase" evidence="9">
    <location>
        <begin position="3"/>
        <end position="117"/>
    </location>
</feature>
<organism evidence="10 11">
    <name type="scientific">Congregibacter variabilis</name>
    <dbReference type="NCBI Taxonomy" id="3081200"/>
    <lineage>
        <taxon>Bacteria</taxon>
        <taxon>Pseudomonadati</taxon>
        <taxon>Pseudomonadota</taxon>
        <taxon>Gammaproteobacteria</taxon>
        <taxon>Cellvibrionales</taxon>
        <taxon>Halieaceae</taxon>
        <taxon>Congregibacter</taxon>
    </lineage>
</organism>
<keyword evidence="2 8" id="KW-0808">Transferase</keyword>
<evidence type="ECO:0000256" key="3">
    <source>
        <dbReference type="ARBA" id="ARBA00022723"/>
    </source>
</evidence>
<dbReference type="InterPro" id="IPR037143">
    <property type="entry name" value="4-PPantetheinyl_Trfase_dom_sf"/>
</dbReference>
<evidence type="ECO:0000256" key="1">
    <source>
        <dbReference type="ARBA" id="ARBA00022516"/>
    </source>
</evidence>
<feature type="binding site" evidence="8">
    <location>
        <position position="7"/>
    </location>
    <ligand>
        <name>Mg(2+)</name>
        <dbReference type="ChEBI" id="CHEBI:18420"/>
    </ligand>
</feature>
<comment type="catalytic activity">
    <reaction evidence="8">
        <text>apo-[ACP] + CoA = holo-[ACP] + adenosine 3',5'-bisphosphate + H(+)</text>
        <dbReference type="Rhea" id="RHEA:12068"/>
        <dbReference type="Rhea" id="RHEA-COMP:9685"/>
        <dbReference type="Rhea" id="RHEA-COMP:9690"/>
        <dbReference type="ChEBI" id="CHEBI:15378"/>
        <dbReference type="ChEBI" id="CHEBI:29999"/>
        <dbReference type="ChEBI" id="CHEBI:57287"/>
        <dbReference type="ChEBI" id="CHEBI:58343"/>
        <dbReference type="ChEBI" id="CHEBI:64479"/>
        <dbReference type="EC" id="2.7.8.7"/>
    </reaction>
</comment>
<sequence length="124" mass="13564">MIGIGTDIVEIDRVEAVWRRHGERFEQRILTPDEVLICQAKAQPWRYLAKRFAAKEAVAKSIGTGIGVELSWQDIELRAHPSGAPVVHLSPRGSALAKKKGGSTVMLSLSDERAYAVAFALLLA</sequence>
<keyword evidence="7 8" id="KW-0275">Fatty acid biosynthesis</keyword>
<keyword evidence="5 8" id="KW-0460">Magnesium</keyword>
<dbReference type="InterPro" id="IPR008278">
    <property type="entry name" value="4-PPantetheinyl_Trfase_dom"/>
</dbReference>
<keyword evidence="8" id="KW-0963">Cytoplasm</keyword>
<evidence type="ECO:0000313" key="10">
    <source>
        <dbReference type="EMBL" id="WOJ93922.1"/>
    </source>
</evidence>
<protein>
    <recommendedName>
        <fullName evidence="8">Holo-[acyl-carrier-protein] synthase</fullName>
        <shortName evidence="8">Holo-ACP synthase</shortName>
        <ecNumber evidence="8">2.7.8.7</ecNumber>
    </recommendedName>
    <alternativeName>
        <fullName evidence="8">4'-phosphopantetheinyl transferase AcpS</fullName>
    </alternativeName>
</protein>
<gene>
    <name evidence="8 10" type="primary">acpS</name>
    <name evidence="10" type="ORF">R0135_01830</name>
</gene>
<name>A0ABZ0I352_9GAMM</name>
<evidence type="ECO:0000313" key="11">
    <source>
        <dbReference type="Proteomes" id="UP001626537"/>
    </source>
</evidence>
<reference evidence="10 11" key="1">
    <citation type="submission" date="2023-10" db="EMBL/GenBank/DDBJ databases">
        <title>Two novel species belonging to the OM43/NOR5 clade.</title>
        <authorList>
            <person name="Park M."/>
        </authorList>
    </citation>
    <scope>NUCLEOTIDE SEQUENCE [LARGE SCALE GENOMIC DNA]</scope>
    <source>
        <strain evidence="10 11">IMCC43200</strain>
    </source>
</reference>
<keyword evidence="11" id="KW-1185">Reference proteome</keyword>
<dbReference type="Gene3D" id="3.90.470.20">
    <property type="entry name" value="4'-phosphopantetheinyl transferase domain"/>
    <property type="match status" value="1"/>
</dbReference>
<evidence type="ECO:0000256" key="4">
    <source>
        <dbReference type="ARBA" id="ARBA00022832"/>
    </source>
</evidence>
<dbReference type="GO" id="GO:0008897">
    <property type="term" value="F:holo-[acyl-carrier-protein] synthase activity"/>
    <property type="evidence" value="ECO:0007669"/>
    <property type="project" value="UniProtKB-EC"/>
</dbReference>
<dbReference type="Pfam" id="PF01648">
    <property type="entry name" value="ACPS"/>
    <property type="match status" value="1"/>
</dbReference>
<proteinExistence type="inferred from homology"/>
<dbReference type="InterPro" id="IPR004568">
    <property type="entry name" value="Ppantetheine-prot_Trfase_dom"/>
</dbReference>
<dbReference type="EC" id="2.7.8.7" evidence="8"/>
<keyword evidence="3 8" id="KW-0479">Metal-binding</keyword>